<feature type="region of interest" description="Disordered" evidence="2">
    <location>
        <begin position="39"/>
        <end position="73"/>
    </location>
</feature>
<dbReference type="InterPro" id="IPR023606">
    <property type="entry name" value="CoA-Trfase_III_dom_1_sf"/>
</dbReference>
<comment type="caution">
    <text evidence="3">The sequence shown here is derived from an EMBL/GenBank/DDBJ whole genome shotgun (WGS) entry which is preliminary data.</text>
</comment>
<evidence type="ECO:0000256" key="1">
    <source>
        <dbReference type="ARBA" id="ARBA00022679"/>
    </source>
</evidence>
<proteinExistence type="predicted"/>
<dbReference type="InterPro" id="IPR050483">
    <property type="entry name" value="CoA-transferase_III_domain"/>
</dbReference>
<organism evidence="3">
    <name type="scientific">marine sediment metagenome</name>
    <dbReference type="NCBI Taxonomy" id="412755"/>
    <lineage>
        <taxon>unclassified sequences</taxon>
        <taxon>metagenomes</taxon>
        <taxon>ecological metagenomes</taxon>
    </lineage>
</organism>
<dbReference type="PANTHER" id="PTHR48207">
    <property type="entry name" value="SUCCINATE--HYDROXYMETHYLGLUTARATE COA-TRANSFERASE"/>
    <property type="match status" value="1"/>
</dbReference>
<dbReference type="Gene3D" id="3.40.50.10540">
    <property type="entry name" value="Crotonobetainyl-coa:carnitine coa-transferase, domain 1"/>
    <property type="match status" value="1"/>
</dbReference>
<evidence type="ECO:0000313" key="3">
    <source>
        <dbReference type="EMBL" id="GAG42532.1"/>
    </source>
</evidence>
<dbReference type="AlphaFoldDB" id="X0Y5G6"/>
<accession>X0Y5G6</accession>
<reference evidence="3" key="1">
    <citation type="journal article" date="2014" name="Front. Microbiol.">
        <title>High frequency of phylogenetically diverse reductive dehalogenase-homologous genes in deep subseafloor sedimentary metagenomes.</title>
        <authorList>
            <person name="Kawai M."/>
            <person name="Futagami T."/>
            <person name="Toyoda A."/>
            <person name="Takaki Y."/>
            <person name="Nishi S."/>
            <person name="Hori S."/>
            <person name="Arai W."/>
            <person name="Tsubouchi T."/>
            <person name="Morono Y."/>
            <person name="Uchiyama I."/>
            <person name="Ito T."/>
            <person name="Fujiyama A."/>
            <person name="Inagaki F."/>
            <person name="Takami H."/>
        </authorList>
    </citation>
    <scope>NUCLEOTIDE SEQUENCE</scope>
    <source>
        <strain evidence="3">Expedition CK06-06</strain>
    </source>
</reference>
<keyword evidence="1" id="KW-0808">Transferase</keyword>
<dbReference type="PANTHER" id="PTHR48207:SF3">
    <property type="entry name" value="SUCCINATE--HYDROXYMETHYLGLUTARATE COA-TRANSFERASE"/>
    <property type="match status" value="1"/>
</dbReference>
<sequence>DDVVSILNGNGVPSCPIYDLKQASEDPHIAEARGMTVEREQPGLGPVTLLGNPIKMSATDPAPRGPAPELGGDTVSVLEDLLGLSRKMIDELREDGAL</sequence>
<dbReference type="SUPFAM" id="SSF89796">
    <property type="entry name" value="CoA-transferase family III (CaiB/BaiF)"/>
    <property type="match status" value="1"/>
</dbReference>
<name>X0Y5G6_9ZZZZ</name>
<dbReference type="GO" id="GO:0008410">
    <property type="term" value="F:CoA-transferase activity"/>
    <property type="evidence" value="ECO:0007669"/>
    <property type="project" value="TreeGrafter"/>
</dbReference>
<dbReference type="Pfam" id="PF02515">
    <property type="entry name" value="CoA_transf_3"/>
    <property type="match status" value="1"/>
</dbReference>
<dbReference type="InterPro" id="IPR003673">
    <property type="entry name" value="CoA-Trfase_fam_III"/>
</dbReference>
<evidence type="ECO:0000256" key="2">
    <source>
        <dbReference type="SAM" id="MobiDB-lite"/>
    </source>
</evidence>
<evidence type="ECO:0008006" key="4">
    <source>
        <dbReference type="Google" id="ProtNLM"/>
    </source>
</evidence>
<protein>
    <recommendedName>
        <fullName evidence="4">Formyl-CoA transferase</fullName>
    </recommendedName>
</protein>
<dbReference type="EMBL" id="BARS01055033">
    <property type="protein sequence ID" value="GAG42532.1"/>
    <property type="molecule type" value="Genomic_DNA"/>
</dbReference>
<feature type="non-terminal residue" evidence="3">
    <location>
        <position position="1"/>
    </location>
</feature>
<gene>
    <name evidence="3" type="ORF">S01H1_81339</name>
</gene>